<evidence type="ECO:0000313" key="2">
    <source>
        <dbReference type="EMBL" id="GMT22222.1"/>
    </source>
</evidence>
<dbReference type="Proteomes" id="UP001432322">
    <property type="component" value="Unassembled WGS sequence"/>
</dbReference>
<evidence type="ECO:0000256" key="1">
    <source>
        <dbReference type="SAM" id="Phobius"/>
    </source>
</evidence>
<name>A0AAV5VRB3_9BILA</name>
<dbReference type="AlphaFoldDB" id="A0AAV5VRB3"/>
<evidence type="ECO:0008006" key="4">
    <source>
        <dbReference type="Google" id="ProtNLM"/>
    </source>
</evidence>
<dbReference type="InterPro" id="IPR051119">
    <property type="entry name" value="Nematode_SR-like"/>
</dbReference>
<feature type="transmembrane region" description="Helical" evidence="1">
    <location>
        <begin position="6"/>
        <end position="31"/>
    </location>
</feature>
<feature type="non-terminal residue" evidence="2">
    <location>
        <position position="138"/>
    </location>
</feature>
<feature type="transmembrane region" description="Helical" evidence="1">
    <location>
        <begin position="92"/>
        <end position="111"/>
    </location>
</feature>
<proteinExistence type="predicted"/>
<dbReference type="PANTHER" id="PTHR31627:SF42">
    <property type="entry name" value="G_PROTEIN_RECEP_F1_2 DOMAIN-CONTAINING PROTEIN-RELATED"/>
    <property type="match status" value="1"/>
</dbReference>
<feature type="non-terminal residue" evidence="2">
    <location>
        <position position="1"/>
    </location>
</feature>
<organism evidence="2 3">
    <name type="scientific">Pristionchus fissidentatus</name>
    <dbReference type="NCBI Taxonomy" id="1538716"/>
    <lineage>
        <taxon>Eukaryota</taxon>
        <taxon>Metazoa</taxon>
        <taxon>Ecdysozoa</taxon>
        <taxon>Nematoda</taxon>
        <taxon>Chromadorea</taxon>
        <taxon>Rhabditida</taxon>
        <taxon>Rhabditina</taxon>
        <taxon>Diplogasteromorpha</taxon>
        <taxon>Diplogasteroidea</taxon>
        <taxon>Neodiplogasteridae</taxon>
        <taxon>Pristionchus</taxon>
    </lineage>
</organism>
<sequence>SLQFNSGVAMVTSISGALTSSFCYILVFVTLRKRSYSRYASNEYKAKKSEFSIFVTSLVLFCALCAQAAYFVCNSIFVGVDWDVFYKFRAHSYIFSFFISLANPWCLMLTSKSLRSAVLHRCLPSCCTRNAVCAALCP</sequence>
<keyword evidence="3" id="KW-1185">Reference proteome</keyword>
<keyword evidence="1" id="KW-0472">Membrane</keyword>
<feature type="transmembrane region" description="Helical" evidence="1">
    <location>
        <begin position="51"/>
        <end position="72"/>
    </location>
</feature>
<dbReference type="InterPro" id="IPR019426">
    <property type="entry name" value="7TM_GPCR_serpentine_rcpt_Srv"/>
</dbReference>
<dbReference type="Gene3D" id="1.20.1070.10">
    <property type="entry name" value="Rhodopsin 7-helix transmembrane proteins"/>
    <property type="match status" value="1"/>
</dbReference>
<keyword evidence="1" id="KW-0812">Transmembrane</keyword>
<evidence type="ECO:0000313" key="3">
    <source>
        <dbReference type="Proteomes" id="UP001432322"/>
    </source>
</evidence>
<gene>
    <name evidence="2" type="ORF">PFISCL1PPCAC_13519</name>
</gene>
<dbReference type="PANTHER" id="PTHR31627">
    <property type="entry name" value="SERPENTINE RECEPTOR CLASS GAMMA-RELATED"/>
    <property type="match status" value="1"/>
</dbReference>
<comment type="caution">
    <text evidence="2">The sequence shown here is derived from an EMBL/GenBank/DDBJ whole genome shotgun (WGS) entry which is preliminary data.</text>
</comment>
<dbReference type="SUPFAM" id="SSF81321">
    <property type="entry name" value="Family A G protein-coupled receptor-like"/>
    <property type="match status" value="1"/>
</dbReference>
<dbReference type="EMBL" id="BTSY01000004">
    <property type="protein sequence ID" value="GMT22222.1"/>
    <property type="molecule type" value="Genomic_DNA"/>
</dbReference>
<accession>A0AAV5VRB3</accession>
<reference evidence="2" key="1">
    <citation type="submission" date="2023-10" db="EMBL/GenBank/DDBJ databases">
        <title>Genome assembly of Pristionchus species.</title>
        <authorList>
            <person name="Yoshida K."/>
            <person name="Sommer R.J."/>
        </authorList>
    </citation>
    <scope>NUCLEOTIDE SEQUENCE</scope>
    <source>
        <strain evidence="2">RS5133</strain>
    </source>
</reference>
<keyword evidence="1" id="KW-1133">Transmembrane helix</keyword>
<protein>
    <recommendedName>
        <fullName evidence="4">G-protein coupled receptors family 1 profile domain-containing protein</fullName>
    </recommendedName>
</protein>
<dbReference type="Pfam" id="PF10323">
    <property type="entry name" value="7TM_GPCR_Srv"/>
    <property type="match status" value="1"/>
</dbReference>